<evidence type="ECO:0000313" key="2">
    <source>
        <dbReference type="Proteomes" id="UP000319349"/>
    </source>
</evidence>
<protein>
    <recommendedName>
        <fullName evidence="3">ATP-grasp domain-containing protein</fullName>
    </recommendedName>
</protein>
<dbReference type="SUPFAM" id="SSF56059">
    <property type="entry name" value="Glutathione synthetase ATP-binding domain-like"/>
    <property type="match status" value="1"/>
</dbReference>
<gene>
    <name evidence="1" type="ORF">E4A48_04730</name>
</gene>
<dbReference type="Proteomes" id="UP000319349">
    <property type="component" value="Chromosome"/>
</dbReference>
<sequence length="365" mass="41190">MHLIYGNSEDYHAVAVAWAMRKLGAEVFIWDGLGATEDAQITLTPGALPGRIRMGARTLKKLDSVWFRRIVKHAPIQNVDREAVEFVENELKFGHLNLAVSVRAAANFVVGNPFPDQTQCKAFQLDTAASLGFLVRETLISTHYDEVVNFVRRVGKVAVKPFNPYFWHYGDEQTYRIASTTVLNGTAELESDQIEVCPAIYQRYIEKRYELRVTVIGSYMFAAKISRVDGGSFVDWRFGIGGREAVVESVSLDPSTEARIRQLIAVFNLKYGCLDLIVDPKGDIYFLEINPGGQFLFVESMVKDFPMLAAFASMLRAQTMDFSLVQQDQIGLPQFERTQEFEEMVSRRGTVVKSSTVYRQVEATH</sequence>
<keyword evidence="2" id="KW-1185">Reference proteome</keyword>
<dbReference type="RefSeq" id="WP_142741961.1">
    <property type="nucleotide sequence ID" value="NZ_CP038228.1"/>
</dbReference>
<name>A0A514EAL9_9XANT</name>
<evidence type="ECO:0000313" key="1">
    <source>
        <dbReference type="EMBL" id="QDI03091.1"/>
    </source>
</evidence>
<dbReference type="EMBL" id="CP038228">
    <property type="protein sequence ID" value="QDI03091.1"/>
    <property type="molecule type" value="Genomic_DNA"/>
</dbReference>
<organism evidence="1 2">
    <name type="scientific">Xanthomonas cerealis pv. cerealis</name>
    <dbReference type="NCBI Taxonomy" id="152263"/>
    <lineage>
        <taxon>Bacteria</taxon>
        <taxon>Pseudomonadati</taxon>
        <taxon>Pseudomonadota</taxon>
        <taxon>Gammaproteobacteria</taxon>
        <taxon>Lysobacterales</taxon>
        <taxon>Lysobacteraceae</taxon>
        <taxon>Xanthomonas</taxon>
        <taxon>Xanthomonas translucens group</taxon>
        <taxon>Xanthomonas cerealis</taxon>
    </lineage>
</organism>
<reference evidence="1 2" key="1">
    <citation type="submission" date="2019-03" db="EMBL/GenBank/DDBJ databases">
        <title>Tal1 in Xanthomonas translucens pv. cerealis Contributes to Virulence in Bacterial Leaf Streak of Wheat.</title>
        <authorList>
            <person name="Shah S.M.A."/>
            <person name="Haq F."/>
            <person name="Ma W."/>
            <person name="Xu X."/>
            <person name="Wang S."/>
            <person name="Xu Z."/>
            <person name="Zou L."/>
            <person name="Zhu B."/>
            <person name="Chen G."/>
        </authorList>
    </citation>
    <scope>NUCLEOTIDE SEQUENCE [LARGE SCALE GENOMIC DNA]</scope>
    <source>
        <strain evidence="1 2">01</strain>
    </source>
</reference>
<accession>A0A514EAL9</accession>
<proteinExistence type="predicted"/>
<dbReference type="AlphaFoldDB" id="A0A514EAL9"/>
<dbReference type="Gene3D" id="3.30.470.20">
    <property type="entry name" value="ATP-grasp fold, B domain"/>
    <property type="match status" value="1"/>
</dbReference>
<evidence type="ECO:0008006" key="3">
    <source>
        <dbReference type="Google" id="ProtNLM"/>
    </source>
</evidence>